<evidence type="ECO:0000256" key="6">
    <source>
        <dbReference type="SAM" id="Phobius"/>
    </source>
</evidence>
<dbReference type="Pfam" id="PF01569">
    <property type="entry name" value="PAP2"/>
    <property type="match status" value="1"/>
</dbReference>
<evidence type="ECO:0000256" key="3">
    <source>
        <dbReference type="ARBA" id="ARBA00022801"/>
    </source>
</evidence>
<evidence type="ECO:0000256" key="4">
    <source>
        <dbReference type="ARBA" id="ARBA00022989"/>
    </source>
</evidence>
<keyword evidence="3" id="KW-0378">Hydrolase</keyword>
<dbReference type="InterPro" id="IPR036938">
    <property type="entry name" value="PAP2/HPO_sf"/>
</dbReference>
<dbReference type="CDD" id="cd03382">
    <property type="entry name" value="PAP2_dolichyldiphosphatase"/>
    <property type="match status" value="1"/>
</dbReference>
<evidence type="ECO:0000313" key="9">
    <source>
        <dbReference type="Proteomes" id="UP001061958"/>
    </source>
</evidence>
<dbReference type="PANTHER" id="PTHR14969">
    <property type="entry name" value="SPHINGOSINE-1-PHOSPHATE PHOSPHOHYDROLASE"/>
    <property type="match status" value="1"/>
</dbReference>
<keyword evidence="5 6" id="KW-0472">Membrane</keyword>
<dbReference type="SMART" id="SM00014">
    <property type="entry name" value="acidPPc"/>
    <property type="match status" value="1"/>
</dbReference>
<dbReference type="GO" id="GO:0016020">
    <property type="term" value="C:membrane"/>
    <property type="evidence" value="ECO:0007669"/>
    <property type="project" value="UniProtKB-SubCell"/>
</dbReference>
<dbReference type="Proteomes" id="UP001061958">
    <property type="component" value="Unassembled WGS sequence"/>
</dbReference>
<dbReference type="InterPro" id="IPR000326">
    <property type="entry name" value="PAP2/HPO"/>
</dbReference>
<feature type="transmembrane region" description="Helical" evidence="6">
    <location>
        <begin position="121"/>
        <end position="140"/>
    </location>
</feature>
<dbReference type="EMBL" id="BQMJ01000018">
    <property type="protein sequence ID" value="GJQ10740.1"/>
    <property type="molecule type" value="Genomic_DNA"/>
</dbReference>
<evidence type="ECO:0000256" key="2">
    <source>
        <dbReference type="ARBA" id="ARBA00022692"/>
    </source>
</evidence>
<keyword evidence="9" id="KW-1185">Reference proteome</keyword>
<dbReference type="AlphaFoldDB" id="A0A9C7PUU7"/>
<comment type="subcellular location">
    <subcellularLocation>
        <location evidence="1">Membrane</location>
        <topology evidence="1">Multi-pass membrane protein</topology>
    </subcellularLocation>
</comment>
<accession>A0A9C7PUU7</accession>
<protein>
    <recommendedName>
        <fullName evidence="7">Phosphatidic acid phosphatase type 2/haloperoxidase domain-containing protein</fullName>
    </recommendedName>
</protein>
<feature type="transmembrane region" description="Helical" evidence="6">
    <location>
        <begin position="22"/>
        <end position="39"/>
    </location>
</feature>
<dbReference type="Gene3D" id="1.20.144.10">
    <property type="entry name" value="Phosphatidic acid phosphatase type 2/haloperoxidase"/>
    <property type="match status" value="1"/>
</dbReference>
<organism evidence="8 9">
    <name type="scientific">Galdieria partita</name>
    <dbReference type="NCBI Taxonomy" id="83374"/>
    <lineage>
        <taxon>Eukaryota</taxon>
        <taxon>Rhodophyta</taxon>
        <taxon>Bangiophyceae</taxon>
        <taxon>Galdieriales</taxon>
        <taxon>Galdieriaceae</taxon>
        <taxon>Galdieria</taxon>
    </lineage>
</organism>
<reference evidence="8" key="2">
    <citation type="submission" date="2022-01" db="EMBL/GenBank/DDBJ databases">
        <authorList>
            <person name="Hirooka S."/>
            <person name="Miyagishima S.Y."/>
        </authorList>
    </citation>
    <scope>NUCLEOTIDE SEQUENCE</scope>
    <source>
        <strain evidence="8">NBRC 102759</strain>
    </source>
</reference>
<keyword evidence="4 6" id="KW-1133">Transmembrane helix</keyword>
<comment type="caution">
    <text evidence="8">The sequence shown here is derived from an EMBL/GenBank/DDBJ whole genome shotgun (WGS) entry which is preliminary data.</text>
</comment>
<evidence type="ECO:0000256" key="1">
    <source>
        <dbReference type="ARBA" id="ARBA00004141"/>
    </source>
</evidence>
<proteinExistence type="predicted"/>
<name>A0A9C7PUU7_9RHOD</name>
<dbReference type="PANTHER" id="PTHR14969:SF59">
    <property type="entry name" value="DOLICHYLDIPHOSPHATASE"/>
    <property type="match status" value="1"/>
</dbReference>
<evidence type="ECO:0000313" key="8">
    <source>
        <dbReference type="EMBL" id="GJQ10740.1"/>
    </source>
</evidence>
<dbReference type="GO" id="GO:0042392">
    <property type="term" value="F:sphingosine-1-phosphate phosphatase activity"/>
    <property type="evidence" value="ECO:0007669"/>
    <property type="project" value="TreeGrafter"/>
</dbReference>
<gene>
    <name evidence="8" type="ORF">GpartN1_g2531.t1</name>
</gene>
<sequence length="214" mass="24237">MSNGTKVALKLTLVTYEKGDKLGWLLSIISLAPIFLYVAETSLVLFRREYFGLTLLSGQLANEVLNVILKVSFAQPRPVGGEQSEYGMPSAHSQSMFFVTSYVIFTLSRQRHKPLCDLEKSLLYSFLLICSVLVSFSRIYLGYHSIRQVIVGAFVGCLLGYFWTLFSEKGNKGLLSLLNSFSFLKSLYFKDSLKVCHFLKREQMQCSRCDECAK</sequence>
<evidence type="ECO:0000259" key="7">
    <source>
        <dbReference type="SMART" id="SM00014"/>
    </source>
</evidence>
<evidence type="ECO:0000256" key="5">
    <source>
        <dbReference type="ARBA" id="ARBA00023136"/>
    </source>
</evidence>
<feature type="transmembrane region" description="Helical" evidence="6">
    <location>
        <begin position="146"/>
        <end position="166"/>
    </location>
</feature>
<reference evidence="8" key="1">
    <citation type="journal article" date="2022" name="Proc. Natl. Acad. Sci. U.S.A.">
        <title>Life cycle and functional genomics of the unicellular red alga Galdieria for elucidating algal and plant evolution and industrial use.</title>
        <authorList>
            <person name="Hirooka S."/>
            <person name="Itabashi T."/>
            <person name="Ichinose T.M."/>
            <person name="Onuma R."/>
            <person name="Fujiwara T."/>
            <person name="Yamashita S."/>
            <person name="Jong L.W."/>
            <person name="Tomita R."/>
            <person name="Iwane A.H."/>
            <person name="Miyagishima S.Y."/>
        </authorList>
    </citation>
    <scope>NUCLEOTIDE SEQUENCE</scope>
    <source>
        <strain evidence="8">NBRC 102759</strain>
    </source>
</reference>
<keyword evidence="2 6" id="KW-0812">Transmembrane</keyword>
<dbReference type="OrthoDB" id="302705at2759"/>
<dbReference type="SUPFAM" id="SSF48317">
    <property type="entry name" value="Acid phosphatase/Vanadium-dependent haloperoxidase"/>
    <property type="match status" value="1"/>
</dbReference>
<feature type="domain" description="Phosphatidic acid phosphatase type 2/haloperoxidase" evidence="7">
    <location>
        <begin position="51"/>
        <end position="164"/>
    </location>
</feature>
<dbReference type="InterPro" id="IPR039667">
    <property type="entry name" value="Dolichyldiphosphatase_PAP2"/>
</dbReference>